<dbReference type="InterPro" id="IPR051220">
    <property type="entry name" value="TFA_Chaperone"/>
</dbReference>
<dbReference type="RefSeq" id="WP_000630429.1">
    <property type="nucleotide sequence ID" value="NZ_ADWQ01000165.1"/>
</dbReference>
<dbReference type="Proteomes" id="UP000005056">
    <property type="component" value="Unassembled WGS sequence"/>
</dbReference>
<evidence type="ECO:0000313" key="2">
    <source>
        <dbReference type="Proteomes" id="UP000005056"/>
    </source>
</evidence>
<protein>
    <submittedName>
        <fullName evidence="1">Caudovirales tail fiber assembly protein</fullName>
    </submittedName>
</protein>
<dbReference type="PANTHER" id="PTHR34413">
    <property type="entry name" value="PROPHAGE TAIL FIBER ASSEMBLY PROTEIN HOMOLOG TFAE-RELATED-RELATED"/>
    <property type="match status" value="1"/>
</dbReference>
<evidence type="ECO:0000313" key="1">
    <source>
        <dbReference type="EMBL" id="EFU32141.1"/>
    </source>
</evidence>
<comment type="caution">
    <text evidence="1">The sequence shown here is derived from an EMBL/GenBank/DDBJ whole genome shotgun (WGS) entry which is preliminary data.</text>
</comment>
<dbReference type="InterPro" id="IPR003458">
    <property type="entry name" value="Phage_T4_Gp38_tail_assem"/>
</dbReference>
<organism evidence="1 2">
    <name type="scientific">Escherichia coli MS 85-1</name>
    <dbReference type="NCBI Taxonomy" id="679202"/>
    <lineage>
        <taxon>Bacteria</taxon>
        <taxon>Pseudomonadati</taxon>
        <taxon>Pseudomonadota</taxon>
        <taxon>Gammaproteobacteria</taxon>
        <taxon>Enterobacterales</taxon>
        <taxon>Enterobacteriaceae</taxon>
        <taxon>Escherichia</taxon>
    </lineage>
</organism>
<reference evidence="1 2" key="1">
    <citation type="submission" date="2010-09" db="EMBL/GenBank/DDBJ databases">
        <authorList>
            <person name="Weinstock G."/>
            <person name="Sodergren E."/>
            <person name="Clifton S."/>
            <person name="Fulton L."/>
            <person name="Fulton B."/>
            <person name="Courtney L."/>
            <person name="Fronick C."/>
            <person name="Harrison M."/>
            <person name="Strong C."/>
            <person name="Farmer C."/>
            <person name="Delahaunty K."/>
            <person name="Markovic C."/>
            <person name="Hall O."/>
            <person name="Minx P."/>
            <person name="Tomlinson C."/>
            <person name="Mitreva M."/>
            <person name="Hou S."/>
            <person name="Chen J."/>
            <person name="Wollam A."/>
            <person name="Pepin K.H."/>
            <person name="Johnson M."/>
            <person name="Bhonagiri V."/>
            <person name="Zhang X."/>
            <person name="Suruliraj S."/>
            <person name="Warren W."/>
            <person name="Chinwalla A."/>
            <person name="Mardis E.R."/>
            <person name="Wilson R.K."/>
        </authorList>
    </citation>
    <scope>NUCLEOTIDE SEQUENCE [LARGE SCALE GENOMIC DNA]</scope>
    <source>
        <strain evidence="1 2">MS 85-1</strain>
    </source>
</reference>
<gene>
    <name evidence="1" type="ORF">HMPREF9350_06053</name>
</gene>
<dbReference type="Pfam" id="PF02413">
    <property type="entry name" value="Caudo_TAP"/>
    <property type="match status" value="1"/>
</dbReference>
<feature type="non-terminal residue" evidence="1">
    <location>
        <position position="1"/>
    </location>
</feature>
<sequence>KWNGTAWVKDAEAEKLFRIREAEEIKNSLMQVASEHIAPLQDAVDLEIATEEETSLLEAWKKYRVLLNRVDTSTAPDIEWPTNPVRE</sequence>
<proteinExistence type="predicted"/>
<dbReference type="AlphaFoldDB" id="A0AAN3M3S6"/>
<dbReference type="EMBL" id="ADWQ01000165">
    <property type="protein sequence ID" value="EFU32141.1"/>
    <property type="molecule type" value="Genomic_DNA"/>
</dbReference>
<accession>A0AAN3M3S6</accession>
<dbReference type="PANTHER" id="PTHR34413:SF2">
    <property type="entry name" value="PROPHAGE TAIL FIBER ASSEMBLY PROTEIN HOMOLOG TFAE-RELATED"/>
    <property type="match status" value="1"/>
</dbReference>
<name>A0AAN3M3S6_ECOLX</name>